<evidence type="ECO:0000313" key="2">
    <source>
        <dbReference type="EMBL" id="CAF1499809.1"/>
    </source>
</evidence>
<dbReference type="EMBL" id="CAJOBA010055983">
    <property type="protein sequence ID" value="CAF4288318.1"/>
    <property type="molecule type" value="Genomic_DNA"/>
</dbReference>
<evidence type="ECO:0000313" key="3">
    <source>
        <dbReference type="EMBL" id="CAF4288318.1"/>
    </source>
</evidence>
<comment type="caution">
    <text evidence="2">The sequence shown here is derived from an EMBL/GenBank/DDBJ whole genome shotgun (WGS) entry which is preliminary data.</text>
</comment>
<dbReference type="Proteomes" id="UP000682733">
    <property type="component" value="Unassembled WGS sequence"/>
</dbReference>
<protein>
    <submittedName>
        <fullName evidence="2">Uncharacterized protein</fullName>
    </submittedName>
</protein>
<feature type="region of interest" description="Disordered" evidence="1">
    <location>
        <begin position="1"/>
        <end position="34"/>
    </location>
</feature>
<organism evidence="2 4">
    <name type="scientific">Didymodactylos carnosus</name>
    <dbReference type="NCBI Taxonomy" id="1234261"/>
    <lineage>
        <taxon>Eukaryota</taxon>
        <taxon>Metazoa</taxon>
        <taxon>Spiralia</taxon>
        <taxon>Gnathifera</taxon>
        <taxon>Rotifera</taxon>
        <taxon>Eurotatoria</taxon>
        <taxon>Bdelloidea</taxon>
        <taxon>Philodinida</taxon>
        <taxon>Philodinidae</taxon>
        <taxon>Didymodactylos</taxon>
    </lineage>
</organism>
<dbReference type="Proteomes" id="UP000677228">
    <property type="component" value="Unassembled WGS sequence"/>
</dbReference>
<feature type="non-terminal residue" evidence="2">
    <location>
        <position position="141"/>
    </location>
</feature>
<feature type="region of interest" description="Disordered" evidence="1">
    <location>
        <begin position="62"/>
        <end position="84"/>
    </location>
</feature>
<dbReference type="AlphaFoldDB" id="A0A8S2FLI2"/>
<dbReference type="EMBL" id="CAJNOK010033983">
    <property type="protein sequence ID" value="CAF1499809.1"/>
    <property type="molecule type" value="Genomic_DNA"/>
</dbReference>
<sequence>MPATRSKMDLTHQSIHQVSRLTPPPQLRKTSKTSNGFTAAAKEINNTHESVSPIPNLTMSAKETDKNQEEQLNPISSEDETRLKQEEDEFQTLVQSQLQAAQKLLQRIVILDHSKSEGIVEWLQSVEKTFAHLQYPQLLWT</sequence>
<name>A0A8S2FLI2_9BILA</name>
<evidence type="ECO:0000313" key="4">
    <source>
        <dbReference type="Proteomes" id="UP000677228"/>
    </source>
</evidence>
<reference evidence="2" key="1">
    <citation type="submission" date="2021-02" db="EMBL/GenBank/DDBJ databases">
        <authorList>
            <person name="Nowell W R."/>
        </authorList>
    </citation>
    <scope>NUCLEOTIDE SEQUENCE</scope>
</reference>
<feature type="compositionally biased region" description="Basic and acidic residues" evidence="1">
    <location>
        <begin position="1"/>
        <end position="10"/>
    </location>
</feature>
<accession>A0A8S2FLI2</accession>
<gene>
    <name evidence="2" type="ORF">OVA965_LOCUS36884</name>
    <name evidence="3" type="ORF">TMI583_LOCUS37916</name>
</gene>
<proteinExistence type="predicted"/>
<evidence type="ECO:0000256" key="1">
    <source>
        <dbReference type="SAM" id="MobiDB-lite"/>
    </source>
</evidence>
<feature type="compositionally biased region" description="Polar residues" evidence="1">
    <location>
        <begin position="11"/>
        <end position="20"/>
    </location>
</feature>